<dbReference type="GeneID" id="59344897"/>
<proteinExistence type="predicted"/>
<accession>A0A8H6SYG1</accession>
<gene>
    <name evidence="1" type="ORF">MIND_00560700</name>
</gene>
<dbReference type="EMBL" id="JACAZF010000004">
    <property type="protein sequence ID" value="KAF7307654.1"/>
    <property type="molecule type" value="Genomic_DNA"/>
</dbReference>
<evidence type="ECO:0000313" key="1">
    <source>
        <dbReference type="EMBL" id="KAF7307654.1"/>
    </source>
</evidence>
<dbReference type="AlphaFoldDB" id="A0A8H6SYG1"/>
<keyword evidence="2" id="KW-1185">Reference proteome</keyword>
<sequence length="198" mass="21814">MTDSFRGGGLVMGRSAGGLRAGAGVGRMLRMGRTKTGLVKPAVGLSSTSYPVKYSQRVDEDVGGVLDRLPCLTPVDANEGNTVKVPGLRLSRRKDDDGDGTRCGACSSVWSFRQCARPTRKMTRVIIFRLHLLRGLRYLHTSLRAFRRQSFPMSVSGNMNWTLPSSFAASAQSHQKDHHTASRAALWTPHSLRQRHLH</sequence>
<dbReference type="Proteomes" id="UP000636479">
    <property type="component" value="Unassembled WGS sequence"/>
</dbReference>
<dbReference type="RefSeq" id="XP_037222673.1">
    <property type="nucleotide sequence ID" value="XM_037362381.1"/>
</dbReference>
<name>A0A8H6SYG1_9AGAR</name>
<comment type="caution">
    <text evidence="1">The sequence shown here is derived from an EMBL/GenBank/DDBJ whole genome shotgun (WGS) entry which is preliminary data.</text>
</comment>
<reference evidence="1" key="1">
    <citation type="submission" date="2020-05" db="EMBL/GenBank/DDBJ databases">
        <title>Mycena genomes resolve the evolution of fungal bioluminescence.</title>
        <authorList>
            <person name="Tsai I.J."/>
        </authorList>
    </citation>
    <scope>NUCLEOTIDE SEQUENCE</scope>
    <source>
        <strain evidence="1">171206Taipei</strain>
    </source>
</reference>
<evidence type="ECO:0000313" key="2">
    <source>
        <dbReference type="Proteomes" id="UP000636479"/>
    </source>
</evidence>
<organism evidence="1 2">
    <name type="scientific">Mycena indigotica</name>
    <dbReference type="NCBI Taxonomy" id="2126181"/>
    <lineage>
        <taxon>Eukaryota</taxon>
        <taxon>Fungi</taxon>
        <taxon>Dikarya</taxon>
        <taxon>Basidiomycota</taxon>
        <taxon>Agaricomycotina</taxon>
        <taxon>Agaricomycetes</taxon>
        <taxon>Agaricomycetidae</taxon>
        <taxon>Agaricales</taxon>
        <taxon>Marasmiineae</taxon>
        <taxon>Mycenaceae</taxon>
        <taxon>Mycena</taxon>
    </lineage>
</organism>
<protein>
    <submittedName>
        <fullName evidence="1">Uncharacterized protein</fullName>
    </submittedName>
</protein>